<comment type="caution">
    <text evidence="1">The sequence shown here is derived from an EMBL/GenBank/DDBJ whole genome shotgun (WGS) entry which is preliminary data.</text>
</comment>
<dbReference type="PATRIC" id="fig|285983.3.peg.155"/>
<dbReference type="RefSeq" id="WP_044392776.1">
    <property type="nucleotide sequence ID" value="NZ_JXIQ01000068.1"/>
</dbReference>
<proteinExistence type="predicted"/>
<sequence>MLTKRFMFTDYQVNCIEEETDEDNKNIIIMYIDCKFQNEEYELKVSEVERGYWSTFTVEKKNPGTSDFYYLSEWEHCFR</sequence>
<reference evidence="1 2" key="1">
    <citation type="submission" date="2015-01" db="EMBL/GenBank/DDBJ databases">
        <title>Draft genome sequences of the supercritical CO2 tolerant bacteria Bacillus subterraneus MITOT1 and Bacillus cereus MIT0214.</title>
        <authorList>
            <person name="Peet K.C."/>
            <person name="Thompson J.R."/>
        </authorList>
    </citation>
    <scope>NUCLEOTIDE SEQUENCE [LARGE SCALE GENOMIC DNA]</scope>
    <source>
        <strain evidence="1 2">MITOT1</strain>
    </source>
</reference>
<evidence type="ECO:0000313" key="1">
    <source>
        <dbReference type="EMBL" id="KIY22509.1"/>
    </source>
</evidence>
<dbReference type="AlphaFoldDB" id="A0A0D6Z9N2"/>
<protein>
    <submittedName>
        <fullName evidence="1">Uncharacterized protein</fullName>
    </submittedName>
</protein>
<dbReference type="EMBL" id="JXIQ01000068">
    <property type="protein sequence ID" value="KIY22509.1"/>
    <property type="molecule type" value="Genomic_DNA"/>
</dbReference>
<name>A0A0D6Z9N2_9BACI</name>
<organism evidence="1 2">
    <name type="scientific">Mesobacillus subterraneus</name>
    <dbReference type="NCBI Taxonomy" id="285983"/>
    <lineage>
        <taxon>Bacteria</taxon>
        <taxon>Bacillati</taxon>
        <taxon>Bacillota</taxon>
        <taxon>Bacilli</taxon>
        <taxon>Bacillales</taxon>
        <taxon>Bacillaceae</taxon>
        <taxon>Mesobacillus</taxon>
    </lineage>
</organism>
<accession>A0A0D6Z9N2</accession>
<keyword evidence="2" id="KW-1185">Reference proteome</keyword>
<evidence type="ECO:0000313" key="2">
    <source>
        <dbReference type="Proteomes" id="UP000032512"/>
    </source>
</evidence>
<gene>
    <name evidence="1" type="ORF">UB32_08220</name>
</gene>
<dbReference type="Proteomes" id="UP000032512">
    <property type="component" value="Unassembled WGS sequence"/>
</dbReference>